<reference evidence="2 3" key="1">
    <citation type="submission" date="2015-09" db="EMBL/GenBank/DDBJ databases">
        <title>Draft genome sequence of Kouleothrix aurantiaca JCM 19913.</title>
        <authorList>
            <person name="Hemp J."/>
        </authorList>
    </citation>
    <scope>NUCLEOTIDE SEQUENCE [LARGE SCALE GENOMIC DNA]</scope>
    <source>
        <strain evidence="2 3">COM-B</strain>
    </source>
</reference>
<organism evidence="2 3">
    <name type="scientific">Kouleothrix aurantiaca</name>
    <dbReference type="NCBI Taxonomy" id="186479"/>
    <lineage>
        <taxon>Bacteria</taxon>
        <taxon>Bacillati</taxon>
        <taxon>Chloroflexota</taxon>
        <taxon>Chloroflexia</taxon>
        <taxon>Chloroflexales</taxon>
        <taxon>Roseiflexineae</taxon>
        <taxon>Roseiflexaceae</taxon>
        <taxon>Kouleothrix</taxon>
    </lineage>
</organism>
<evidence type="ECO:0000313" key="2">
    <source>
        <dbReference type="EMBL" id="KPV54424.1"/>
    </source>
</evidence>
<sequence length="193" mass="21846">MDAVLWLRQDLRSLLKRLYQPIARLRRSKTPASTPKAPSIRALSFAEIGTMISIDRRAFGYLLADFSMTLIQPHDATRRALLIPGTLTNYPELCDELELRLRRPRRFFSVEIIRSVWGLCFLATLLYALVLVLLGVPILPVLLWLGAIVWSFLLAAAMSEELFGWRGGQLIAGALIPVVLQLLTLLVYLFISR</sequence>
<evidence type="ECO:0000313" key="3">
    <source>
        <dbReference type="Proteomes" id="UP000050509"/>
    </source>
</evidence>
<protein>
    <submittedName>
        <fullName evidence="2">Uncharacterized protein</fullName>
    </submittedName>
</protein>
<proteinExistence type="predicted"/>
<name>A0A0P9DLN6_9CHLR</name>
<dbReference type="EMBL" id="LJCR01000059">
    <property type="protein sequence ID" value="KPV54424.1"/>
    <property type="molecule type" value="Genomic_DNA"/>
</dbReference>
<evidence type="ECO:0000313" key="1">
    <source>
        <dbReference type="EMBL" id="KPV54423.1"/>
    </source>
</evidence>
<dbReference type="Proteomes" id="UP000050509">
    <property type="component" value="Unassembled WGS sequence"/>
</dbReference>
<comment type="caution">
    <text evidence="2">The sequence shown here is derived from an EMBL/GenBank/DDBJ whole genome shotgun (WGS) entry which is preliminary data.</text>
</comment>
<accession>A0A0P9DLN6</accession>
<gene>
    <name evidence="1" type="ORF">SE17_03840</name>
    <name evidence="2" type="ORF">SE17_03845</name>
</gene>
<keyword evidence="3" id="KW-1185">Reference proteome</keyword>
<dbReference type="AlphaFoldDB" id="A0A0P9DLN6"/>
<dbReference type="EMBL" id="LJCR01000059">
    <property type="protein sequence ID" value="KPV54423.1"/>
    <property type="molecule type" value="Genomic_DNA"/>
</dbReference>